<protein>
    <submittedName>
        <fullName evidence="2">Uncharacterized protein</fullName>
    </submittedName>
</protein>
<accession>A0A6V7TLU7</accession>
<keyword evidence="1" id="KW-1133">Transmembrane helix</keyword>
<feature type="transmembrane region" description="Helical" evidence="1">
    <location>
        <begin position="29"/>
        <end position="46"/>
    </location>
</feature>
<organism evidence="2 3">
    <name type="scientific">Meloidogyne enterolobii</name>
    <name type="common">Root-knot nematode worm</name>
    <name type="synonym">Meloidogyne mayaguensis</name>
    <dbReference type="NCBI Taxonomy" id="390850"/>
    <lineage>
        <taxon>Eukaryota</taxon>
        <taxon>Metazoa</taxon>
        <taxon>Ecdysozoa</taxon>
        <taxon>Nematoda</taxon>
        <taxon>Chromadorea</taxon>
        <taxon>Rhabditida</taxon>
        <taxon>Tylenchina</taxon>
        <taxon>Tylenchomorpha</taxon>
        <taxon>Tylenchoidea</taxon>
        <taxon>Meloidogynidae</taxon>
        <taxon>Meloidogyninae</taxon>
        <taxon>Meloidogyne</taxon>
    </lineage>
</organism>
<reference evidence="2 3" key="1">
    <citation type="submission" date="2020-08" db="EMBL/GenBank/DDBJ databases">
        <authorList>
            <person name="Koutsovoulos G."/>
            <person name="Danchin GJ E."/>
        </authorList>
    </citation>
    <scope>NUCLEOTIDE SEQUENCE [LARGE SCALE GENOMIC DNA]</scope>
</reference>
<proteinExistence type="predicted"/>
<sequence>MFDNVLQLQWRTQHKYNGEPPTFLSGLESFHFIILVTEFLLARFTFNKF</sequence>
<evidence type="ECO:0000256" key="1">
    <source>
        <dbReference type="SAM" id="Phobius"/>
    </source>
</evidence>
<dbReference type="EMBL" id="CAJEWN010000004">
    <property type="protein sequence ID" value="CAD2125810.1"/>
    <property type="molecule type" value="Genomic_DNA"/>
</dbReference>
<comment type="caution">
    <text evidence="2">The sequence shown here is derived from an EMBL/GenBank/DDBJ whole genome shotgun (WGS) entry which is preliminary data.</text>
</comment>
<dbReference type="Proteomes" id="UP000580250">
    <property type="component" value="Unassembled WGS sequence"/>
</dbReference>
<gene>
    <name evidence="2" type="ORF">MENT_LOCUS1254</name>
</gene>
<dbReference type="AlphaFoldDB" id="A0A6V7TLU7"/>
<keyword evidence="1" id="KW-0472">Membrane</keyword>
<evidence type="ECO:0000313" key="2">
    <source>
        <dbReference type="EMBL" id="CAD2125810.1"/>
    </source>
</evidence>
<name>A0A6V7TLU7_MELEN</name>
<keyword evidence="1" id="KW-0812">Transmembrane</keyword>
<evidence type="ECO:0000313" key="3">
    <source>
        <dbReference type="Proteomes" id="UP000580250"/>
    </source>
</evidence>